<evidence type="ECO:0000313" key="3">
    <source>
        <dbReference type="EMBL" id="RBP52751.1"/>
    </source>
</evidence>
<feature type="chain" id="PRO_5017215540" evidence="2">
    <location>
        <begin position="30"/>
        <end position="125"/>
    </location>
</feature>
<proteinExistence type="predicted"/>
<feature type="compositionally biased region" description="Low complexity" evidence="1">
    <location>
        <begin position="102"/>
        <end position="115"/>
    </location>
</feature>
<organism evidence="3 4">
    <name type="scientific">Arenicella xantha</name>
    <dbReference type="NCBI Taxonomy" id="644221"/>
    <lineage>
        <taxon>Bacteria</taxon>
        <taxon>Pseudomonadati</taxon>
        <taxon>Pseudomonadota</taxon>
        <taxon>Gammaproteobacteria</taxon>
        <taxon>Arenicellales</taxon>
        <taxon>Arenicellaceae</taxon>
        <taxon>Arenicella</taxon>
    </lineage>
</organism>
<feature type="region of interest" description="Disordered" evidence="1">
    <location>
        <begin position="85"/>
        <end position="125"/>
    </location>
</feature>
<dbReference type="InParanoid" id="A0A395JM82"/>
<name>A0A395JM82_9GAMM</name>
<keyword evidence="2" id="KW-0732">Signal</keyword>
<feature type="compositionally biased region" description="Acidic residues" evidence="1">
    <location>
        <begin position="116"/>
        <end position="125"/>
    </location>
</feature>
<dbReference type="Proteomes" id="UP000253083">
    <property type="component" value="Unassembled WGS sequence"/>
</dbReference>
<dbReference type="EMBL" id="QNRT01000001">
    <property type="protein sequence ID" value="RBP52751.1"/>
    <property type="molecule type" value="Genomic_DNA"/>
</dbReference>
<feature type="signal peptide" evidence="2">
    <location>
        <begin position="1"/>
        <end position="29"/>
    </location>
</feature>
<sequence>MQSIYKIYNLTHAVVVTLALCLLPLLASAQNQEARRLCTEAAQGLLPEDAPAYIANCVSDYNVNMGVEADTRMDRNTVDDEFISDADLTDNDQVGNGDDGAIDSGIDSGSDSSESYQEDDPQSQD</sequence>
<evidence type="ECO:0000256" key="2">
    <source>
        <dbReference type="SAM" id="SignalP"/>
    </source>
</evidence>
<reference evidence="3 4" key="1">
    <citation type="submission" date="2018-06" db="EMBL/GenBank/DDBJ databases">
        <title>Genomic Encyclopedia of Type Strains, Phase IV (KMG-IV): sequencing the most valuable type-strain genomes for metagenomic binning, comparative biology and taxonomic classification.</title>
        <authorList>
            <person name="Goeker M."/>
        </authorList>
    </citation>
    <scope>NUCLEOTIDE SEQUENCE [LARGE SCALE GENOMIC DNA]</scope>
    <source>
        <strain evidence="3 4">DSM 24032</strain>
    </source>
</reference>
<gene>
    <name evidence="3" type="ORF">DFR28_101134</name>
</gene>
<keyword evidence="4" id="KW-1185">Reference proteome</keyword>
<evidence type="ECO:0000256" key="1">
    <source>
        <dbReference type="SAM" id="MobiDB-lite"/>
    </source>
</evidence>
<protein>
    <submittedName>
        <fullName evidence="3">Uncharacterized protein</fullName>
    </submittedName>
</protein>
<comment type="caution">
    <text evidence="3">The sequence shown here is derived from an EMBL/GenBank/DDBJ whole genome shotgun (WGS) entry which is preliminary data.</text>
</comment>
<dbReference type="RefSeq" id="WP_113952374.1">
    <property type="nucleotide sequence ID" value="NZ_QNRT01000001.1"/>
</dbReference>
<dbReference type="AlphaFoldDB" id="A0A395JM82"/>
<accession>A0A395JM82</accession>
<evidence type="ECO:0000313" key="4">
    <source>
        <dbReference type="Proteomes" id="UP000253083"/>
    </source>
</evidence>